<dbReference type="PATRIC" id="fig|1122241.3.peg.1747"/>
<dbReference type="Proteomes" id="UP000075670">
    <property type="component" value="Unassembled WGS sequence"/>
</dbReference>
<dbReference type="AlphaFoldDB" id="A0A151AX06"/>
<comment type="subunit">
    <text evidence="7">NDH-1 is composed of 14 different subunits. Subunits NuoA, H, J, K, L, M, N constitute the membrane sector of the complex.</text>
</comment>
<keyword evidence="4 7" id="KW-0812">Transmembrane</keyword>
<dbReference type="EC" id="7.1.1.-" evidence="7"/>
<dbReference type="GO" id="GO:0048038">
    <property type="term" value="F:quinone binding"/>
    <property type="evidence" value="ECO:0007669"/>
    <property type="project" value="UniProtKB-KW"/>
</dbReference>
<evidence type="ECO:0000313" key="10">
    <source>
        <dbReference type="Proteomes" id="UP000075670"/>
    </source>
</evidence>
<dbReference type="Pfam" id="PF00507">
    <property type="entry name" value="Oxidored_q4"/>
    <property type="match status" value="1"/>
</dbReference>
<comment type="similarity">
    <text evidence="2 7 8">Belongs to the complex I subunit 3 family.</text>
</comment>
<dbReference type="Gene3D" id="1.20.58.1610">
    <property type="entry name" value="NADH:ubiquinone/plastoquinone oxidoreductase, chain 3"/>
    <property type="match status" value="1"/>
</dbReference>
<evidence type="ECO:0000256" key="7">
    <source>
        <dbReference type="HAMAP-Rule" id="MF_01394"/>
    </source>
</evidence>
<comment type="catalytic activity">
    <reaction evidence="7 8">
        <text>a quinone + NADH + 5 H(+)(in) = a quinol + NAD(+) + 4 H(+)(out)</text>
        <dbReference type="Rhea" id="RHEA:57888"/>
        <dbReference type="ChEBI" id="CHEBI:15378"/>
        <dbReference type="ChEBI" id="CHEBI:24646"/>
        <dbReference type="ChEBI" id="CHEBI:57540"/>
        <dbReference type="ChEBI" id="CHEBI:57945"/>
        <dbReference type="ChEBI" id="CHEBI:132124"/>
    </reaction>
</comment>
<evidence type="ECO:0000256" key="4">
    <source>
        <dbReference type="ARBA" id="ARBA00022692"/>
    </source>
</evidence>
<feature type="transmembrane region" description="Helical" evidence="7">
    <location>
        <begin position="6"/>
        <end position="29"/>
    </location>
</feature>
<evidence type="ECO:0000256" key="3">
    <source>
        <dbReference type="ARBA" id="ARBA00022448"/>
    </source>
</evidence>
<accession>A0A151AX06</accession>
<keyword evidence="3 7" id="KW-0813">Transport</keyword>
<comment type="subcellular location">
    <subcellularLocation>
        <location evidence="7 8">Cell membrane</location>
        <topology evidence="7 8">Multi-pass membrane protein</topology>
    </subcellularLocation>
    <subcellularLocation>
        <location evidence="1">Membrane</location>
        <topology evidence="1">Multi-pass membrane protein</topology>
    </subcellularLocation>
</comment>
<dbReference type="InterPro" id="IPR000440">
    <property type="entry name" value="NADH_UbQ/plastoQ_OxRdtase_su3"/>
</dbReference>
<evidence type="ECO:0000256" key="6">
    <source>
        <dbReference type="ARBA" id="ARBA00023136"/>
    </source>
</evidence>
<keyword evidence="9" id="KW-0560">Oxidoreductase</keyword>
<protein>
    <recommendedName>
        <fullName evidence="7">NADH-quinone oxidoreductase subunit A</fullName>
        <ecNumber evidence="7">7.1.1.-</ecNumber>
    </recommendedName>
    <alternativeName>
        <fullName evidence="7">NADH dehydrogenase I subunit A</fullName>
    </alternativeName>
    <alternativeName>
        <fullName evidence="7">NDH-1 subunit A</fullName>
    </alternativeName>
    <alternativeName>
        <fullName evidence="7">NUO1</fullName>
    </alternativeName>
</protein>
<feature type="transmembrane region" description="Helical" evidence="7">
    <location>
        <begin position="88"/>
        <end position="111"/>
    </location>
</feature>
<keyword evidence="7 8" id="KW-0520">NAD</keyword>
<dbReference type="EMBL" id="LTBC01000005">
    <property type="protein sequence ID" value="KYH32082.1"/>
    <property type="molecule type" value="Genomic_DNA"/>
</dbReference>
<keyword evidence="7 8" id="KW-0874">Quinone</keyword>
<comment type="function">
    <text evidence="7">NDH-1 shuttles electrons from NADH, via FMN and iron-sulfur (Fe-S) centers, to quinones in the respiratory chain. The immediate electron acceptor for the enzyme in this species is believed to be a menaquinone. Couples the redox reaction to proton translocation (for every two electrons transferred, four hydrogen ions are translocated across the cytoplasmic membrane), and thus conserves the redox energy in a proton gradient.</text>
</comment>
<feature type="transmembrane region" description="Helical" evidence="7">
    <location>
        <begin position="61"/>
        <end position="82"/>
    </location>
</feature>
<dbReference type="HAMAP" id="MF_01394">
    <property type="entry name" value="NDH1_NuoA"/>
    <property type="match status" value="1"/>
</dbReference>
<evidence type="ECO:0000256" key="8">
    <source>
        <dbReference type="RuleBase" id="RU003639"/>
    </source>
</evidence>
<reference evidence="9 10" key="1">
    <citation type="submission" date="2016-02" db="EMBL/GenBank/DDBJ databases">
        <title>Genome sequence of Moorella mulderi DSM 14980.</title>
        <authorList>
            <person name="Poehlein A."/>
            <person name="Daniel R."/>
        </authorList>
    </citation>
    <scope>NUCLEOTIDE SEQUENCE [LARGE SCALE GENOMIC DNA]</scope>
    <source>
        <strain evidence="9 10">DSM 14980</strain>
    </source>
</reference>
<keyword evidence="7" id="KW-1278">Translocase</keyword>
<evidence type="ECO:0000256" key="2">
    <source>
        <dbReference type="ARBA" id="ARBA00008472"/>
    </source>
</evidence>
<keyword evidence="7" id="KW-1003">Cell membrane</keyword>
<sequence length="119" mass="13531">MLQQYGIIAIFLVGGAATAIAALATNWLLRPKERAVGDKVATYECGLETQGPTWVQFKISYFLYALVFLLFDVETVFLYPWAVRFQVLGLFAFIEMIIFIGILVIGLWYAWKEGALKWL</sequence>
<evidence type="ECO:0000256" key="5">
    <source>
        <dbReference type="ARBA" id="ARBA00022989"/>
    </source>
</evidence>
<dbReference type="OrthoDB" id="9791970at2"/>
<dbReference type="InterPro" id="IPR038430">
    <property type="entry name" value="NDAH_ubi_oxred_su3_sf"/>
</dbReference>
<dbReference type="PANTHER" id="PTHR11058:SF9">
    <property type="entry name" value="NADH-UBIQUINONE OXIDOREDUCTASE CHAIN 3"/>
    <property type="match status" value="1"/>
</dbReference>
<keyword evidence="10" id="KW-1185">Reference proteome</keyword>
<proteinExistence type="inferred from homology"/>
<organism evidence="9 10">
    <name type="scientific">Moorella mulderi DSM 14980</name>
    <dbReference type="NCBI Taxonomy" id="1122241"/>
    <lineage>
        <taxon>Bacteria</taxon>
        <taxon>Bacillati</taxon>
        <taxon>Bacillota</taxon>
        <taxon>Clostridia</taxon>
        <taxon>Neomoorellales</taxon>
        <taxon>Neomoorellaceae</taxon>
        <taxon>Neomoorella</taxon>
    </lineage>
</organism>
<keyword evidence="5 7" id="KW-1133">Transmembrane helix</keyword>
<gene>
    <name evidence="9" type="primary">ndhC</name>
    <name evidence="7" type="synonym">nuoA</name>
    <name evidence="9" type="ORF">MOMUL_16570</name>
</gene>
<evidence type="ECO:0000313" key="9">
    <source>
        <dbReference type="EMBL" id="KYH32082.1"/>
    </source>
</evidence>
<comment type="caution">
    <text evidence="9">The sequence shown here is derived from an EMBL/GenBank/DDBJ whole genome shotgun (WGS) entry which is preliminary data.</text>
</comment>
<dbReference type="RefSeq" id="WP_062283856.1">
    <property type="nucleotide sequence ID" value="NZ_LTBC01000005.1"/>
</dbReference>
<evidence type="ECO:0000256" key="1">
    <source>
        <dbReference type="ARBA" id="ARBA00004141"/>
    </source>
</evidence>
<dbReference type="PANTHER" id="PTHR11058">
    <property type="entry name" value="NADH-UBIQUINONE OXIDOREDUCTASE CHAIN 3"/>
    <property type="match status" value="1"/>
</dbReference>
<dbReference type="GO" id="GO:0050136">
    <property type="term" value="F:NADH dehydrogenase (quinone) (non-electrogenic) activity"/>
    <property type="evidence" value="ECO:0007669"/>
    <property type="project" value="UniProtKB-UniRule"/>
</dbReference>
<dbReference type="InterPro" id="IPR023043">
    <property type="entry name" value="NAD(P)H_OxRDtase_bac/plastid"/>
</dbReference>
<dbReference type="GO" id="GO:0008137">
    <property type="term" value="F:NADH dehydrogenase (ubiquinone) activity"/>
    <property type="evidence" value="ECO:0007669"/>
    <property type="project" value="InterPro"/>
</dbReference>
<dbReference type="GO" id="GO:0030964">
    <property type="term" value="C:NADH dehydrogenase complex"/>
    <property type="evidence" value="ECO:0007669"/>
    <property type="project" value="TreeGrafter"/>
</dbReference>
<keyword evidence="6 7" id="KW-0472">Membrane</keyword>
<name>A0A151AX06_9FIRM</name>
<dbReference type="GO" id="GO:0005886">
    <property type="term" value="C:plasma membrane"/>
    <property type="evidence" value="ECO:0007669"/>
    <property type="project" value="UniProtKB-SubCell"/>
</dbReference>